<keyword evidence="5" id="KW-0325">Glycoprotein</keyword>
<organism evidence="6 7">
    <name type="scientific">Coccomyxa viridis</name>
    <dbReference type="NCBI Taxonomy" id="1274662"/>
    <lineage>
        <taxon>Eukaryota</taxon>
        <taxon>Viridiplantae</taxon>
        <taxon>Chlorophyta</taxon>
        <taxon>core chlorophytes</taxon>
        <taxon>Trebouxiophyceae</taxon>
        <taxon>Trebouxiophyceae incertae sedis</taxon>
        <taxon>Coccomyxaceae</taxon>
        <taxon>Coccomyxa</taxon>
    </lineage>
</organism>
<dbReference type="SUPFAM" id="SSF53474">
    <property type="entry name" value="alpha/beta-Hydrolases"/>
    <property type="match status" value="1"/>
</dbReference>
<comment type="caution">
    <text evidence="6">The sequence shown here is derived from an EMBL/GenBank/DDBJ whole genome shotgun (WGS) entry which is preliminary data.</text>
</comment>
<evidence type="ECO:0000256" key="2">
    <source>
        <dbReference type="ARBA" id="ARBA00022670"/>
    </source>
</evidence>
<keyword evidence="7" id="KW-1185">Reference proteome</keyword>
<keyword evidence="3" id="KW-0732">Signal</keyword>
<name>A0ABP1FNI0_9CHLO</name>
<evidence type="ECO:0000313" key="6">
    <source>
        <dbReference type="EMBL" id="CAL5220219.1"/>
    </source>
</evidence>
<dbReference type="Gene3D" id="3.40.50.1820">
    <property type="entry name" value="alpha/beta hydrolase"/>
    <property type="match status" value="1"/>
</dbReference>
<gene>
    <name evidence="6" type="primary">g2195</name>
    <name evidence="6" type="ORF">VP750_LOCUS1878</name>
</gene>
<dbReference type="Proteomes" id="UP001497392">
    <property type="component" value="Unassembled WGS sequence"/>
</dbReference>
<evidence type="ECO:0000313" key="7">
    <source>
        <dbReference type="Proteomes" id="UP001497392"/>
    </source>
</evidence>
<dbReference type="PANTHER" id="PTHR11010:SF38">
    <property type="entry name" value="LYSOSOMAL PRO-X CARBOXYPEPTIDASE"/>
    <property type="match status" value="1"/>
</dbReference>
<evidence type="ECO:0000256" key="5">
    <source>
        <dbReference type="ARBA" id="ARBA00023180"/>
    </source>
</evidence>
<evidence type="ECO:0000256" key="1">
    <source>
        <dbReference type="ARBA" id="ARBA00011079"/>
    </source>
</evidence>
<dbReference type="InterPro" id="IPR008758">
    <property type="entry name" value="Peptidase_S28"/>
</dbReference>
<protein>
    <submittedName>
        <fullName evidence="6">G2195 protein</fullName>
    </submittedName>
</protein>
<proteinExistence type="inferred from homology"/>
<keyword evidence="2" id="KW-0645">Protease</keyword>
<dbReference type="Gene3D" id="1.20.120.980">
    <property type="entry name" value="Serine carboxypeptidase S28, SKS domain"/>
    <property type="match status" value="1"/>
</dbReference>
<keyword evidence="4" id="KW-0378">Hydrolase</keyword>
<dbReference type="Pfam" id="PF05577">
    <property type="entry name" value="Peptidase_S28"/>
    <property type="match status" value="1"/>
</dbReference>
<dbReference type="PANTHER" id="PTHR11010">
    <property type="entry name" value="PROTEASE S28 PRO-X CARBOXYPEPTIDASE-RELATED"/>
    <property type="match status" value="1"/>
</dbReference>
<evidence type="ECO:0000256" key="4">
    <source>
        <dbReference type="ARBA" id="ARBA00022801"/>
    </source>
</evidence>
<accession>A0ABP1FNI0</accession>
<dbReference type="InterPro" id="IPR029058">
    <property type="entry name" value="AB_hydrolase_fold"/>
</dbReference>
<comment type="similarity">
    <text evidence="1">Belongs to the peptidase S28 family.</text>
</comment>
<evidence type="ECO:0000256" key="3">
    <source>
        <dbReference type="ARBA" id="ARBA00022729"/>
    </source>
</evidence>
<dbReference type="EMBL" id="CAXHTA020000003">
    <property type="protein sequence ID" value="CAL5220219.1"/>
    <property type="molecule type" value="Genomic_DNA"/>
</dbReference>
<dbReference type="InterPro" id="IPR042269">
    <property type="entry name" value="Ser_carbopepase_S28_SKS"/>
</dbReference>
<reference evidence="6 7" key="1">
    <citation type="submission" date="2024-06" db="EMBL/GenBank/DDBJ databases">
        <authorList>
            <person name="Kraege A."/>
            <person name="Thomma B."/>
        </authorList>
    </citation>
    <scope>NUCLEOTIDE SEQUENCE [LARGE SCALE GENOMIC DNA]</scope>
</reference>
<sequence>MCSRTPVHKKCTRPNVHDTKECWFDKQRLDHFTYKPKDERWKQRYLTHEHYWKQGRRNGPIFFYAGNEADVEVYANFSGFVWETAKEFNALVVFAEHRYYGKGQPLGNKSLQVDPSYLTIEQALADYAALIFHIKEKYEAKESPVIAFGGSYGGMLAAWLRAKYPNAVQGAIAASAPVRAFASRLNPSFVPSAFWEVVTYDASPAAGAAPACIQNTWTFFQSLMASRNDKAWWGVVSEAFNTCQPLASSNDVEDLAYWVQGAFDSFAMGNYPYPSSYMGGALPAWPMRAACEMLASPRLSSTQLLTAMAEVAGLLYNASGDVPCYNVTSLVGPAGPGATWEFQWCAQRAAQELPYFPATGRSDMFWYQGEYDEAQIQADCRREFGISGDADWSVISLGGMDWSSASNIVFSNGEYDPWKIGGILENVSETVIALEVKEGAHHLDLMWAEDEDPRSVRDVRDRERACMKSWIKQYATTQAEADSTDSSRAALTATAAAA</sequence>